<comment type="caution">
    <text evidence="8">Lacks conserved residue(s) required for the propagation of feature annotation.</text>
</comment>
<dbReference type="Gene3D" id="1.10.1670.10">
    <property type="entry name" value="Helix-hairpin-Helix base-excision DNA repair enzymes (C-terminal)"/>
    <property type="match status" value="1"/>
</dbReference>
<dbReference type="GO" id="GO:0000703">
    <property type="term" value="F:oxidized pyrimidine nucleobase lesion DNA N-glycosylase activity"/>
    <property type="evidence" value="ECO:0007669"/>
    <property type="project" value="UniProtKB-UniRule"/>
</dbReference>
<evidence type="ECO:0000256" key="8">
    <source>
        <dbReference type="HAMAP-Rule" id="MF_03183"/>
    </source>
</evidence>
<feature type="region of interest" description="Disordered" evidence="9">
    <location>
        <begin position="84"/>
        <end position="155"/>
    </location>
</feature>
<dbReference type="GO" id="GO:0006285">
    <property type="term" value="P:base-excision repair, AP site formation"/>
    <property type="evidence" value="ECO:0007669"/>
    <property type="project" value="UniProtKB-UniRule"/>
</dbReference>
<keyword evidence="2 8" id="KW-0227">DNA damage</keyword>
<dbReference type="FunFam" id="1.10.340.30:FF:000014">
    <property type="entry name" value="Endonuclease III homolog"/>
    <property type="match status" value="1"/>
</dbReference>
<evidence type="ECO:0000313" key="11">
    <source>
        <dbReference type="EMBL" id="KAK1633892.1"/>
    </source>
</evidence>
<accession>A0AAJ0EBQ8</accession>
<dbReference type="InterPro" id="IPR003265">
    <property type="entry name" value="HhH-GPD_domain"/>
</dbReference>
<dbReference type="EC" id="3.2.2.-" evidence="8"/>
<dbReference type="PANTHER" id="PTHR43286:SF1">
    <property type="entry name" value="ENDONUCLEASE III-LIKE PROTEIN 1"/>
    <property type="match status" value="1"/>
</dbReference>
<feature type="compositionally biased region" description="Low complexity" evidence="9">
    <location>
        <begin position="138"/>
        <end position="155"/>
    </location>
</feature>
<comment type="similarity">
    <text evidence="1 8">Belongs to the Nth/MutY family.</text>
</comment>
<sequence length="469" mass="51456">MKTSKLAKETSALFNKMSRPSASSPATASSAPQHEQPSQTRRTTRSSLARFAYTSTSATDSKTTATEAALHDIVLGVADIEDAVPNPRGRKRRRNTSGTATAAATSPSPSKIKSEPIEPSTPQPPPPKTRKTRKPARTIRGPSPSSSTPQTSPPTSWLEIYNTVLKMRLHGAARNAAVDTMGCERLFHPDASERDRRFHILIALMLSSQTKDTVNAVAMKRLMTELPPYKEGAEAGLCLENVLAVEPALLNELIWAVGFHNNKTKFIKATAIILRDKFNSDIPDTIEGLTSLPGVGPKMAYLCLSAAWDRTEGIGVDVHVHRITNLWGWHKTTQPEATRHALQSWLPKDKWREINWLLVGLGQTVCLPVGRKCGDCELGLEGLCKAVDRKKVNEARKMREVKVEVKEEEDGDVVIKTEEVVKEEEVVRDTVVIHETGQPDPASEPVGTEPNGVMNTDAPRRSRRGGPSR</sequence>
<dbReference type="Proteomes" id="UP001243989">
    <property type="component" value="Unassembled WGS sequence"/>
</dbReference>
<keyword evidence="8" id="KW-0539">Nucleus</keyword>
<dbReference type="Pfam" id="PF00633">
    <property type="entry name" value="HHH"/>
    <property type="match status" value="1"/>
</dbReference>
<feature type="compositionally biased region" description="Low complexity" evidence="9">
    <location>
        <begin position="52"/>
        <end position="64"/>
    </location>
</feature>
<comment type="caution">
    <text evidence="11">The sequence shown here is derived from an EMBL/GenBank/DDBJ whole genome shotgun (WGS) entry which is preliminary data.</text>
</comment>
<reference evidence="11" key="1">
    <citation type="submission" date="2021-06" db="EMBL/GenBank/DDBJ databases">
        <title>Comparative genomics, transcriptomics and evolutionary studies reveal genomic signatures of adaptation to plant cell wall in hemibiotrophic fungi.</title>
        <authorList>
            <consortium name="DOE Joint Genome Institute"/>
            <person name="Baroncelli R."/>
            <person name="Diaz J.F."/>
            <person name="Benocci T."/>
            <person name="Peng M."/>
            <person name="Battaglia E."/>
            <person name="Haridas S."/>
            <person name="Andreopoulos W."/>
            <person name="Labutti K."/>
            <person name="Pangilinan J."/>
            <person name="Floch G.L."/>
            <person name="Makela M.R."/>
            <person name="Henrissat B."/>
            <person name="Grigoriev I.V."/>
            <person name="Crouch J.A."/>
            <person name="De Vries R.P."/>
            <person name="Sukno S.A."/>
            <person name="Thon M.R."/>
        </authorList>
    </citation>
    <scope>NUCLEOTIDE SEQUENCE</scope>
    <source>
        <strain evidence="11">CBS 102054</strain>
    </source>
</reference>
<evidence type="ECO:0000256" key="9">
    <source>
        <dbReference type="SAM" id="MobiDB-lite"/>
    </source>
</evidence>
<dbReference type="CDD" id="cd00056">
    <property type="entry name" value="ENDO3c"/>
    <property type="match status" value="1"/>
</dbReference>
<dbReference type="SUPFAM" id="SSF48150">
    <property type="entry name" value="DNA-glycosylase"/>
    <property type="match status" value="1"/>
</dbReference>
<evidence type="ECO:0000256" key="3">
    <source>
        <dbReference type="ARBA" id="ARBA00022801"/>
    </source>
</evidence>
<keyword evidence="4 8" id="KW-0234">DNA repair</keyword>
<dbReference type="EMBL" id="JAHMHQ010000016">
    <property type="protein sequence ID" value="KAK1633892.1"/>
    <property type="molecule type" value="Genomic_DNA"/>
</dbReference>
<feature type="compositionally biased region" description="Polar residues" evidence="9">
    <location>
        <begin position="33"/>
        <end position="47"/>
    </location>
</feature>
<keyword evidence="3 8" id="KW-0378">Hydrolase</keyword>
<proteinExistence type="inferred from homology"/>
<evidence type="ECO:0000256" key="5">
    <source>
        <dbReference type="ARBA" id="ARBA00023239"/>
    </source>
</evidence>
<dbReference type="PANTHER" id="PTHR43286">
    <property type="entry name" value="ENDONUCLEASE III-LIKE PROTEIN 1"/>
    <property type="match status" value="1"/>
</dbReference>
<comment type="subcellular location">
    <subcellularLocation>
        <location evidence="8">Nucleus</location>
    </subcellularLocation>
    <subcellularLocation>
        <location evidence="8">Mitochondrion</location>
    </subcellularLocation>
</comment>
<dbReference type="InterPro" id="IPR011257">
    <property type="entry name" value="DNA_glycosylase"/>
</dbReference>
<name>A0AAJ0EBQ8_9PEZI</name>
<dbReference type="GO" id="GO:0140078">
    <property type="term" value="F:class I DNA-(apurinic or apyrimidinic site) endonuclease activity"/>
    <property type="evidence" value="ECO:0007669"/>
    <property type="project" value="UniProtKB-EC"/>
</dbReference>
<feature type="compositionally biased region" description="Low complexity" evidence="9">
    <location>
        <begin position="18"/>
        <end position="32"/>
    </location>
</feature>
<evidence type="ECO:0000256" key="7">
    <source>
        <dbReference type="ARBA" id="ARBA00044632"/>
    </source>
</evidence>
<dbReference type="Gene3D" id="1.10.340.30">
    <property type="entry name" value="Hypothetical protein, domain 2"/>
    <property type="match status" value="1"/>
</dbReference>
<dbReference type="InterPro" id="IPR023170">
    <property type="entry name" value="HhH_base_excis_C"/>
</dbReference>
<dbReference type="InterPro" id="IPR000445">
    <property type="entry name" value="HhH_motif"/>
</dbReference>
<keyword evidence="6 8" id="KW-0326">Glycosidase</keyword>
<feature type="region of interest" description="Disordered" evidence="9">
    <location>
        <begin position="431"/>
        <end position="469"/>
    </location>
</feature>
<evidence type="ECO:0000256" key="4">
    <source>
        <dbReference type="ARBA" id="ARBA00023204"/>
    </source>
</evidence>
<dbReference type="InterPro" id="IPR004036">
    <property type="entry name" value="Endonuclease-III-like_CS2"/>
</dbReference>
<evidence type="ECO:0000256" key="1">
    <source>
        <dbReference type="ARBA" id="ARBA00008343"/>
    </source>
</evidence>
<dbReference type="SMART" id="SM00478">
    <property type="entry name" value="ENDO3c"/>
    <property type="match status" value="1"/>
</dbReference>
<protein>
    <recommendedName>
        <fullName evidence="8">Endonuclease III homolog</fullName>
        <ecNumber evidence="8">3.2.2.-</ecNumber>
        <ecNumber evidence="8">4.2.99.18</ecNumber>
    </recommendedName>
    <alternativeName>
        <fullName evidence="8">Bifunctional DNA N-glycosylase/DNA-(apurinic or apyrimidinic site) lyase</fullName>
        <shortName evidence="8">DNA glycosylase/AP lyase</shortName>
    </alternativeName>
</protein>
<dbReference type="Pfam" id="PF00730">
    <property type="entry name" value="HhH-GPD"/>
    <property type="match status" value="1"/>
</dbReference>
<dbReference type="EC" id="4.2.99.18" evidence="8"/>
<comment type="catalytic activity">
    <reaction evidence="7 8">
        <text>2'-deoxyribonucleotide-(2'-deoxyribose 5'-phosphate)-2'-deoxyribonucleotide-DNA = a 3'-end 2'-deoxyribonucleotide-(2,3-dehydro-2,3-deoxyribose 5'-phosphate)-DNA + a 5'-end 5'-phospho-2'-deoxyribonucleoside-DNA + H(+)</text>
        <dbReference type="Rhea" id="RHEA:66592"/>
        <dbReference type="Rhea" id="RHEA-COMP:13180"/>
        <dbReference type="Rhea" id="RHEA-COMP:16897"/>
        <dbReference type="Rhea" id="RHEA-COMP:17067"/>
        <dbReference type="ChEBI" id="CHEBI:15378"/>
        <dbReference type="ChEBI" id="CHEBI:136412"/>
        <dbReference type="ChEBI" id="CHEBI:157695"/>
        <dbReference type="ChEBI" id="CHEBI:167181"/>
        <dbReference type="EC" id="4.2.99.18"/>
    </reaction>
</comment>
<dbReference type="GO" id="GO:0005634">
    <property type="term" value="C:nucleus"/>
    <property type="evidence" value="ECO:0007669"/>
    <property type="project" value="UniProtKB-SubCell"/>
</dbReference>
<dbReference type="InterPro" id="IPR030841">
    <property type="entry name" value="NTH1"/>
</dbReference>
<organism evidence="11 12">
    <name type="scientific">Colletotrichum phormii</name>
    <dbReference type="NCBI Taxonomy" id="359342"/>
    <lineage>
        <taxon>Eukaryota</taxon>
        <taxon>Fungi</taxon>
        <taxon>Dikarya</taxon>
        <taxon>Ascomycota</taxon>
        <taxon>Pezizomycotina</taxon>
        <taxon>Sordariomycetes</taxon>
        <taxon>Hypocreomycetidae</taxon>
        <taxon>Glomerellales</taxon>
        <taxon>Glomerellaceae</taxon>
        <taxon>Colletotrichum</taxon>
        <taxon>Colletotrichum acutatum species complex</taxon>
    </lineage>
</organism>
<dbReference type="GO" id="GO:0006289">
    <property type="term" value="P:nucleotide-excision repair"/>
    <property type="evidence" value="ECO:0007669"/>
    <property type="project" value="TreeGrafter"/>
</dbReference>
<dbReference type="PROSITE" id="PS01155">
    <property type="entry name" value="ENDONUCLEASE_III_2"/>
    <property type="match status" value="1"/>
</dbReference>
<dbReference type="GO" id="GO:0005739">
    <property type="term" value="C:mitochondrion"/>
    <property type="evidence" value="ECO:0007669"/>
    <property type="project" value="UniProtKB-SubCell"/>
</dbReference>
<comment type="function">
    <text evidence="8">Bifunctional DNA N-glycosylase with associated apurinic/apyrimidinic (AP) lyase function that catalyzes the first step in base excision repair (BER), the primary repair pathway for the repair of oxidative DNA damage. The DNA N-glycosylase activity releases the damaged DNA base from DNA by cleaving the N-glycosidic bond, leaving an AP site. The AP lyase activity cleaves the phosphodiester bond 3' to the AP site by a beta-elimination. Primarily recognizes and repairs oxidative base damage of pyrimidines.</text>
</comment>
<evidence type="ECO:0000259" key="10">
    <source>
        <dbReference type="SMART" id="SM00478"/>
    </source>
</evidence>
<dbReference type="GO" id="GO:0003677">
    <property type="term" value="F:DNA binding"/>
    <property type="evidence" value="ECO:0007669"/>
    <property type="project" value="UniProtKB-UniRule"/>
</dbReference>
<dbReference type="AlphaFoldDB" id="A0AAJ0EBQ8"/>
<feature type="compositionally biased region" description="Low complexity" evidence="9">
    <location>
        <begin position="96"/>
        <end position="111"/>
    </location>
</feature>
<feature type="compositionally biased region" description="Basic residues" evidence="9">
    <location>
        <begin position="128"/>
        <end position="137"/>
    </location>
</feature>
<gene>
    <name evidence="8" type="primary">NTH1</name>
    <name evidence="11" type="ORF">BDP81DRAFT_325885</name>
</gene>
<keyword evidence="12" id="KW-1185">Reference proteome</keyword>
<dbReference type="HAMAP" id="MF_03183">
    <property type="entry name" value="Endonuclease_III_Nth"/>
    <property type="match status" value="1"/>
</dbReference>
<evidence type="ECO:0000256" key="2">
    <source>
        <dbReference type="ARBA" id="ARBA00022763"/>
    </source>
</evidence>
<feature type="domain" description="HhH-GPD" evidence="10">
    <location>
        <begin position="206"/>
        <end position="364"/>
    </location>
</feature>
<keyword evidence="8" id="KW-0496">Mitochondrion</keyword>
<keyword evidence="5 8" id="KW-0456">Lyase</keyword>
<evidence type="ECO:0000313" key="12">
    <source>
        <dbReference type="Proteomes" id="UP001243989"/>
    </source>
</evidence>
<feature type="region of interest" description="Disordered" evidence="9">
    <location>
        <begin position="1"/>
        <end position="64"/>
    </location>
</feature>
<evidence type="ECO:0000256" key="6">
    <source>
        <dbReference type="ARBA" id="ARBA00023295"/>
    </source>
</evidence>